<evidence type="ECO:0000313" key="1">
    <source>
        <dbReference type="EMBL" id="OCH92475.1"/>
    </source>
</evidence>
<protein>
    <submittedName>
        <fullName evidence="1">Uncharacterized protein</fullName>
    </submittedName>
</protein>
<keyword evidence="2" id="KW-1185">Reference proteome</keyword>
<dbReference type="EMBL" id="KV722368">
    <property type="protein sequence ID" value="OCH92475.1"/>
    <property type="molecule type" value="Genomic_DNA"/>
</dbReference>
<name>A0A8E2B5M8_9APHY</name>
<sequence>MPDNFHRWPLLLTDATIVVGVATSYWTSYVASATLTRCHMTLRSAQVSSCSPVAGAEQRPMLEVVAVGMKERTRTKGVETIKAR</sequence>
<dbReference type="Proteomes" id="UP000250043">
    <property type="component" value="Unassembled WGS sequence"/>
</dbReference>
<reference evidence="1 2" key="1">
    <citation type="submission" date="2016-07" db="EMBL/GenBank/DDBJ databases">
        <title>Draft genome of the white-rot fungus Obba rivulosa 3A-2.</title>
        <authorList>
            <consortium name="DOE Joint Genome Institute"/>
            <person name="Miettinen O."/>
            <person name="Riley R."/>
            <person name="Acob R."/>
            <person name="Barry K."/>
            <person name="Cullen D."/>
            <person name="De Vries R."/>
            <person name="Hainaut M."/>
            <person name="Hatakka A."/>
            <person name="Henrissat B."/>
            <person name="Hilden K."/>
            <person name="Kuo R."/>
            <person name="Labutti K."/>
            <person name="Lipzen A."/>
            <person name="Makela M.R."/>
            <person name="Sandor L."/>
            <person name="Spatafora J.W."/>
            <person name="Grigoriev I.V."/>
            <person name="Hibbett D.S."/>
        </authorList>
    </citation>
    <scope>NUCLEOTIDE SEQUENCE [LARGE SCALE GENOMIC DNA]</scope>
    <source>
        <strain evidence="1 2">3A-2</strain>
    </source>
</reference>
<proteinExistence type="predicted"/>
<evidence type="ECO:0000313" key="2">
    <source>
        <dbReference type="Proteomes" id="UP000250043"/>
    </source>
</evidence>
<organism evidence="1 2">
    <name type="scientific">Obba rivulosa</name>
    <dbReference type="NCBI Taxonomy" id="1052685"/>
    <lineage>
        <taxon>Eukaryota</taxon>
        <taxon>Fungi</taxon>
        <taxon>Dikarya</taxon>
        <taxon>Basidiomycota</taxon>
        <taxon>Agaricomycotina</taxon>
        <taxon>Agaricomycetes</taxon>
        <taxon>Polyporales</taxon>
        <taxon>Gelatoporiaceae</taxon>
        <taxon>Obba</taxon>
    </lineage>
</organism>
<gene>
    <name evidence="1" type="ORF">OBBRIDRAFT_791222</name>
</gene>
<dbReference type="AlphaFoldDB" id="A0A8E2B5M8"/>
<accession>A0A8E2B5M8</accession>